<comment type="similarity">
    <text evidence="2">Belongs to the binding-protein-dependent transport system permease family. HisMQ subfamily.</text>
</comment>
<evidence type="ECO:0000256" key="9">
    <source>
        <dbReference type="RuleBase" id="RU363032"/>
    </source>
</evidence>
<dbReference type="GO" id="GO:0022857">
    <property type="term" value="F:transmembrane transporter activity"/>
    <property type="evidence" value="ECO:0007669"/>
    <property type="project" value="InterPro"/>
</dbReference>
<protein>
    <submittedName>
        <fullName evidence="11">Polar amino acid ABC transporter permease</fullName>
    </submittedName>
</protein>
<dbReference type="RefSeq" id="WP_039191229.1">
    <property type="nucleotide sequence ID" value="NZ_JRFJ01000002.1"/>
</dbReference>
<sequence>MMSLTYNEKKRLTQAILFVLLIGFVIQDAMTGGSQSWQRVFARLPLLLTGQSGGWPVTGGFLLNVFISIVAMLVASILGTILALGMLARTAKLRLPAFFVMNFLRNSPWIVLLFAMLYLLPFRMSLFGIQIEFPAAAKAIIGLSLPVAANFAEIVRGAVQSIHAGQWESARSLGYSTGQIYRRVIFPQALRRMIPGWMNLYAMLMIATALATVTGTQEVVTLLRTTLSMESPTTLVYFYVTVLLMFLAYCYPIAWLARRFETSMKGDAL</sequence>
<organism evidence="11 12">
    <name type="scientific">Aureimonas altamirensis</name>
    <dbReference type="NCBI Taxonomy" id="370622"/>
    <lineage>
        <taxon>Bacteria</taxon>
        <taxon>Pseudomonadati</taxon>
        <taxon>Pseudomonadota</taxon>
        <taxon>Alphaproteobacteria</taxon>
        <taxon>Hyphomicrobiales</taxon>
        <taxon>Aurantimonadaceae</taxon>
        <taxon>Aureimonas</taxon>
    </lineage>
</organism>
<evidence type="ECO:0000256" key="7">
    <source>
        <dbReference type="ARBA" id="ARBA00022989"/>
    </source>
</evidence>
<evidence type="ECO:0000256" key="2">
    <source>
        <dbReference type="ARBA" id="ARBA00010072"/>
    </source>
</evidence>
<keyword evidence="3 9" id="KW-0813">Transport</keyword>
<dbReference type="InterPro" id="IPR010065">
    <property type="entry name" value="AA_ABC_transptr_permease_3TM"/>
</dbReference>
<dbReference type="NCBIfam" id="TIGR01726">
    <property type="entry name" value="HEQRo_perm_3TM"/>
    <property type="match status" value="1"/>
</dbReference>
<dbReference type="PANTHER" id="PTHR30614">
    <property type="entry name" value="MEMBRANE COMPONENT OF AMINO ACID ABC TRANSPORTER"/>
    <property type="match status" value="1"/>
</dbReference>
<evidence type="ECO:0000256" key="1">
    <source>
        <dbReference type="ARBA" id="ARBA00004429"/>
    </source>
</evidence>
<dbReference type="GO" id="GO:0006865">
    <property type="term" value="P:amino acid transport"/>
    <property type="evidence" value="ECO:0007669"/>
    <property type="project" value="UniProtKB-KW"/>
</dbReference>
<dbReference type="OrthoDB" id="9809799at2"/>
<keyword evidence="8 9" id="KW-0472">Membrane</keyword>
<dbReference type="CDD" id="cd06261">
    <property type="entry name" value="TM_PBP2"/>
    <property type="match status" value="1"/>
</dbReference>
<keyword evidence="6" id="KW-0029">Amino-acid transport</keyword>
<evidence type="ECO:0000259" key="10">
    <source>
        <dbReference type="PROSITE" id="PS50928"/>
    </source>
</evidence>
<keyword evidence="5 9" id="KW-0812">Transmembrane</keyword>
<feature type="transmembrane region" description="Helical" evidence="9">
    <location>
        <begin position="236"/>
        <end position="257"/>
    </location>
</feature>
<feature type="transmembrane region" description="Helical" evidence="9">
    <location>
        <begin position="109"/>
        <end position="129"/>
    </location>
</feature>
<dbReference type="AlphaFoldDB" id="A0A0B1Q5A7"/>
<dbReference type="PROSITE" id="PS50928">
    <property type="entry name" value="ABC_TM1"/>
    <property type="match status" value="1"/>
</dbReference>
<feature type="transmembrane region" description="Helical" evidence="9">
    <location>
        <begin position="66"/>
        <end position="88"/>
    </location>
</feature>
<dbReference type="SUPFAM" id="SSF161098">
    <property type="entry name" value="MetI-like"/>
    <property type="match status" value="1"/>
</dbReference>
<dbReference type="InterPro" id="IPR043429">
    <property type="entry name" value="ArtM/GltK/GlnP/TcyL/YhdX-like"/>
</dbReference>
<dbReference type="STRING" id="370622.LA66_08140"/>
<keyword evidence="7 9" id="KW-1133">Transmembrane helix</keyword>
<evidence type="ECO:0000256" key="8">
    <source>
        <dbReference type="ARBA" id="ARBA00023136"/>
    </source>
</evidence>
<dbReference type="EMBL" id="JRFJ01000002">
    <property type="protein sequence ID" value="KHJ54561.1"/>
    <property type="molecule type" value="Genomic_DNA"/>
</dbReference>
<dbReference type="Pfam" id="PF00528">
    <property type="entry name" value="BPD_transp_1"/>
    <property type="match status" value="1"/>
</dbReference>
<dbReference type="GO" id="GO:0043190">
    <property type="term" value="C:ATP-binding cassette (ABC) transporter complex"/>
    <property type="evidence" value="ECO:0007669"/>
    <property type="project" value="InterPro"/>
</dbReference>
<name>A0A0B1Q5A7_9HYPH</name>
<gene>
    <name evidence="11" type="ORF">LA66_08140</name>
</gene>
<evidence type="ECO:0000256" key="5">
    <source>
        <dbReference type="ARBA" id="ARBA00022692"/>
    </source>
</evidence>
<reference evidence="11 12" key="1">
    <citation type="submission" date="2014-09" db="EMBL/GenBank/DDBJ databases">
        <title>Isolation and characterization of Aurantimonas altamirensis ON-56566 from clinical sample following a dog bite.</title>
        <authorList>
            <person name="Eshaghi A."/>
            <person name="Li A."/>
            <person name="Shahinas D."/>
            <person name="Bahn P."/>
            <person name="Kus J.V."/>
            <person name="Patel S.N."/>
        </authorList>
    </citation>
    <scope>NUCLEOTIDE SEQUENCE [LARGE SCALE GENOMIC DNA]</scope>
    <source>
        <strain evidence="11 12">ON-56566</strain>
    </source>
</reference>
<dbReference type="Gene3D" id="1.10.3720.10">
    <property type="entry name" value="MetI-like"/>
    <property type="match status" value="1"/>
</dbReference>
<keyword evidence="4" id="KW-1003">Cell membrane</keyword>
<feature type="domain" description="ABC transmembrane type-1" evidence="10">
    <location>
        <begin position="61"/>
        <end position="248"/>
    </location>
</feature>
<dbReference type="InterPro" id="IPR000515">
    <property type="entry name" value="MetI-like"/>
</dbReference>
<evidence type="ECO:0000256" key="3">
    <source>
        <dbReference type="ARBA" id="ARBA00022448"/>
    </source>
</evidence>
<dbReference type="Proteomes" id="UP000030826">
    <property type="component" value="Unassembled WGS sequence"/>
</dbReference>
<accession>A0A0B1Q5A7</accession>
<evidence type="ECO:0000313" key="11">
    <source>
        <dbReference type="EMBL" id="KHJ54561.1"/>
    </source>
</evidence>
<proteinExistence type="inferred from homology"/>
<comment type="caution">
    <text evidence="11">The sequence shown here is derived from an EMBL/GenBank/DDBJ whole genome shotgun (WGS) entry which is preliminary data.</text>
</comment>
<evidence type="ECO:0000313" key="12">
    <source>
        <dbReference type="Proteomes" id="UP000030826"/>
    </source>
</evidence>
<dbReference type="PANTHER" id="PTHR30614:SF0">
    <property type="entry name" value="L-CYSTINE TRANSPORT SYSTEM PERMEASE PROTEIN TCYL"/>
    <property type="match status" value="1"/>
</dbReference>
<feature type="transmembrane region" description="Helical" evidence="9">
    <location>
        <begin position="198"/>
        <end position="216"/>
    </location>
</feature>
<comment type="subcellular location">
    <subcellularLocation>
        <location evidence="1">Cell inner membrane</location>
        <topology evidence="1">Multi-pass membrane protein</topology>
    </subcellularLocation>
    <subcellularLocation>
        <location evidence="9">Cell membrane</location>
        <topology evidence="9">Multi-pass membrane protein</topology>
    </subcellularLocation>
</comment>
<evidence type="ECO:0000256" key="6">
    <source>
        <dbReference type="ARBA" id="ARBA00022970"/>
    </source>
</evidence>
<dbReference type="InterPro" id="IPR035906">
    <property type="entry name" value="MetI-like_sf"/>
</dbReference>
<evidence type="ECO:0000256" key="4">
    <source>
        <dbReference type="ARBA" id="ARBA00022475"/>
    </source>
</evidence>